<evidence type="ECO:0000313" key="3">
    <source>
        <dbReference type="Proteomes" id="UP000611554"/>
    </source>
</evidence>
<keyword evidence="3" id="KW-1185">Reference proteome</keyword>
<dbReference type="InterPro" id="IPR000182">
    <property type="entry name" value="GNAT_dom"/>
</dbReference>
<dbReference type="RefSeq" id="WP_189246413.1">
    <property type="nucleotide sequence ID" value="NZ_BMQJ01000004.1"/>
</dbReference>
<proteinExistence type="predicted"/>
<evidence type="ECO:0000313" key="2">
    <source>
        <dbReference type="EMBL" id="GGP92347.1"/>
    </source>
</evidence>
<dbReference type="SUPFAM" id="SSF55729">
    <property type="entry name" value="Acyl-CoA N-acyltransferases (Nat)"/>
    <property type="match status" value="1"/>
</dbReference>
<name>A0ABQ2QQA4_9ACTN</name>
<dbReference type="PANTHER" id="PTHR43441">
    <property type="entry name" value="RIBOSOMAL-PROTEIN-SERINE ACETYLTRANSFERASE"/>
    <property type="match status" value="1"/>
</dbReference>
<dbReference type="PANTHER" id="PTHR43441:SF10">
    <property type="entry name" value="ACETYLTRANSFERASE"/>
    <property type="match status" value="1"/>
</dbReference>
<gene>
    <name evidence="2" type="ORF">GCM10010140_22670</name>
</gene>
<comment type="caution">
    <text evidence="2">The sequence shown here is derived from an EMBL/GenBank/DDBJ whole genome shotgun (WGS) entry which is preliminary data.</text>
</comment>
<dbReference type="Gene3D" id="3.40.630.30">
    <property type="match status" value="1"/>
</dbReference>
<reference evidence="3" key="1">
    <citation type="journal article" date="2019" name="Int. J. Syst. Evol. Microbiol.">
        <title>The Global Catalogue of Microorganisms (GCM) 10K type strain sequencing project: providing services to taxonomists for standard genome sequencing and annotation.</title>
        <authorList>
            <consortium name="The Broad Institute Genomics Platform"/>
            <consortium name="The Broad Institute Genome Sequencing Center for Infectious Disease"/>
            <person name="Wu L."/>
            <person name="Ma J."/>
        </authorList>
    </citation>
    <scope>NUCLEOTIDE SEQUENCE [LARGE SCALE GENOMIC DNA]</scope>
    <source>
        <strain evidence="3">JCM 3115</strain>
    </source>
</reference>
<protein>
    <submittedName>
        <fullName evidence="2">Acetyltransferase</fullName>
    </submittedName>
</protein>
<sequence length="182" mass="20616">MRQDVITTEWLTLRPFTAADIPWVHEVSMDPALQRFVELPSPYRLENAAFFVERLAAPGWDGGRRVEFLAEESGTGTRLGRVGLGSKGNGLAEIGYWVDPRARKRGVATDAVRAVCRWAFGTLNLEIIEWRCEVGNTASRRVAEKAGFLVEATLRRRLFHRGMRVDAWVGSLLRDEAYGRRR</sequence>
<accession>A0ABQ2QQA4</accession>
<dbReference type="InterPro" id="IPR016181">
    <property type="entry name" value="Acyl_CoA_acyltransferase"/>
</dbReference>
<dbReference type="EMBL" id="BMQJ01000004">
    <property type="protein sequence ID" value="GGP92347.1"/>
    <property type="molecule type" value="Genomic_DNA"/>
</dbReference>
<organism evidence="2 3">
    <name type="scientific">Streptosporangium pseudovulgare</name>
    <dbReference type="NCBI Taxonomy" id="35765"/>
    <lineage>
        <taxon>Bacteria</taxon>
        <taxon>Bacillati</taxon>
        <taxon>Actinomycetota</taxon>
        <taxon>Actinomycetes</taxon>
        <taxon>Streptosporangiales</taxon>
        <taxon>Streptosporangiaceae</taxon>
        <taxon>Streptosporangium</taxon>
    </lineage>
</organism>
<evidence type="ECO:0000259" key="1">
    <source>
        <dbReference type="PROSITE" id="PS51186"/>
    </source>
</evidence>
<feature type="domain" description="N-acetyltransferase" evidence="1">
    <location>
        <begin position="11"/>
        <end position="175"/>
    </location>
</feature>
<dbReference type="Pfam" id="PF13302">
    <property type="entry name" value="Acetyltransf_3"/>
    <property type="match status" value="1"/>
</dbReference>
<dbReference type="Proteomes" id="UP000611554">
    <property type="component" value="Unassembled WGS sequence"/>
</dbReference>
<dbReference type="InterPro" id="IPR051908">
    <property type="entry name" value="Ribosomal_N-acetyltransferase"/>
</dbReference>
<dbReference type="PROSITE" id="PS51186">
    <property type="entry name" value="GNAT"/>
    <property type="match status" value="1"/>
</dbReference>